<comment type="caution">
    <text evidence="8">The sequence shown here is derived from an EMBL/GenBank/DDBJ whole genome shotgun (WGS) entry which is preliminary data.</text>
</comment>
<evidence type="ECO:0000256" key="3">
    <source>
        <dbReference type="ARBA" id="ARBA00022723"/>
    </source>
</evidence>
<keyword evidence="2 5" id="KW-0645">Protease</keyword>
<sequence>MLPRLSRLNPSCRRATCRPLLSSARHLYSAPPPISASRSILRRRKHTYEALDGDQSDPTEFGAYDVILPEEPYVWGVDHIESRTVPNHIRRPHYAMQPTGEEGKPEPYSGDGLIGLGSEDERRLRKAARLASEVRDYAGTLVKPGVTTNAIDSAVHEYIVKRKAYPSPLLYSGFPRSCCTSVNNIVAHGIPDDRPLQDGDIVNVDVTVYLDGFHGDTSDTFLVGDVDDTGRALVSATTDALEAGIAACKPGAPFTGIARAIHDHVLASKLPHIVCQSFTGHGIGREFHRPPWIFHTLNEEPGIMQPGHCFTIEPCLIQGSNPRIWIFPDGWTASTENCARSAQAEHMVLITEDGAEVLTR</sequence>
<dbReference type="InterPro" id="IPR000994">
    <property type="entry name" value="Pept_M24"/>
</dbReference>
<feature type="binding site" evidence="5">
    <location>
        <position position="345"/>
    </location>
    <ligand>
        <name>a divalent metal cation</name>
        <dbReference type="ChEBI" id="CHEBI:60240"/>
        <label>1</label>
    </ligand>
</feature>
<gene>
    <name evidence="8" type="ORF">CONPUDRAFT_130989</name>
</gene>
<dbReference type="OrthoDB" id="3209743at2759"/>
<dbReference type="SUPFAM" id="SSF55920">
    <property type="entry name" value="Creatinase/aminopeptidase"/>
    <property type="match status" value="1"/>
</dbReference>
<dbReference type="InterPro" id="IPR001714">
    <property type="entry name" value="Pept_M24_MAP"/>
</dbReference>
<keyword evidence="4 5" id="KW-0378">Hydrolase</keyword>
<feature type="binding site" evidence="5">
    <location>
        <position position="288"/>
    </location>
    <ligand>
        <name>substrate</name>
    </ligand>
</feature>
<dbReference type="KEGG" id="cput:CONPUDRAFT_130989"/>
<dbReference type="PRINTS" id="PR00599">
    <property type="entry name" value="MAPEPTIDASE"/>
</dbReference>
<organism evidence="8 9">
    <name type="scientific">Coniophora puteana (strain RWD-64-598)</name>
    <name type="common">Brown rot fungus</name>
    <dbReference type="NCBI Taxonomy" id="741705"/>
    <lineage>
        <taxon>Eukaryota</taxon>
        <taxon>Fungi</taxon>
        <taxon>Dikarya</taxon>
        <taxon>Basidiomycota</taxon>
        <taxon>Agaricomycotina</taxon>
        <taxon>Agaricomycetes</taxon>
        <taxon>Agaricomycetidae</taxon>
        <taxon>Boletales</taxon>
        <taxon>Coniophorineae</taxon>
        <taxon>Coniophoraceae</taxon>
        <taxon>Coniophora</taxon>
    </lineage>
</organism>
<reference evidence="9" key="1">
    <citation type="journal article" date="2012" name="Science">
        <title>The Paleozoic origin of enzymatic lignin decomposition reconstructed from 31 fungal genomes.</title>
        <authorList>
            <person name="Floudas D."/>
            <person name="Binder M."/>
            <person name="Riley R."/>
            <person name="Barry K."/>
            <person name="Blanchette R.A."/>
            <person name="Henrissat B."/>
            <person name="Martinez A.T."/>
            <person name="Otillar R."/>
            <person name="Spatafora J.W."/>
            <person name="Yadav J.S."/>
            <person name="Aerts A."/>
            <person name="Benoit I."/>
            <person name="Boyd A."/>
            <person name="Carlson A."/>
            <person name="Copeland A."/>
            <person name="Coutinho P.M."/>
            <person name="de Vries R.P."/>
            <person name="Ferreira P."/>
            <person name="Findley K."/>
            <person name="Foster B."/>
            <person name="Gaskell J."/>
            <person name="Glotzer D."/>
            <person name="Gorecki P."/>
            <person name="Heitman J."/>
            <person name="Hesse C."/>
            <person name="Hori C."/>
            <person name="Igarashi K."/>
            <person name="Jurgens J.A."/>
            <person name="Kallen N."/>
            <person name="Kersten P."/>
            <person name="Kohler A."/>
            <person name="Kuees U."/>
            <person name="Kumar T.K.A."/>
            <person name="Kuo A."/>
            <person name="LaButti K."/>
            <person name="Larrondo L.F."/>
            <person name="Lindquist E."/>
            <person name="Ling A."/>
            <person name="Lombard V."/>
            <person name="Lucas S."/>
            <person name="Lundell T."/>
            <person name="Martin R."/>
            <person name="McLaughlin D.J."/>
            <person name="Morgenstern I."/>
            <person name="Morin E."/>
            <person name="Murat C."/>
            <person name="Nagy L.G."/>
            <person name="Nolan M."/>
            <person name="Ohm R.A."/>
            <person name="Patyshakuliyeva A."/>
            <person name="Rokas A."/>
            <person name="Ruiz-Duenas F.J."/>
            <person name="Sabat G."/>
            <person name="Salamov A."/>
            <person name="Samejima M."/>
            <person name="Schmutz J."/>
            <person name="Slot J.C."/>
            <person name="St John F."/>
            <person name="Stenlid J."/>
            <person name="Sun H."/>
            <person name="Sun S."/>
            <person name="Syed K."/>
            <person name="Tsang A."/>
            <person name="Wiebenga A."/>
            <person name="Young D."/>
            <person name="Pisabarro A."/>
            <person name="Eastwood D.C."/>
            <person name="Martin F."/>
            <person name="Cullen D."/>
            <person name="Grigoriev I.V."/>
            <person name="Hibbett D.S."/>
        </authorList>
    </citation>
    <scope>NUCLEOTIDE SEQUENCE [LARGE SCALE GENOMIC DNA]</scope>
    <source>
        <strain evidence="9">RWD-64-598 SS2</strain>
    </source>
</reference>
<name>A0A5M3MBK8_CONPW</name>
<dbReference type="EMBL" id="JH711586">
    <property type="protein sequence ID" value="EIW76396.1"/>
    <property type="molecule type" value="Genomic_DNA"/>
</dbReference>
<dbReference type="InterPro" id="IPR036005">
    <property type="entry name" value="Creatinase/aminopeptidase-like"/>
</dbReference>
<dbReference type="GO" id="GO:0004239">
    <property type="term" value="F:initiator methionyl aminopeptidase activity"/>
    <property type="evidence" value="ECO:0007669"/>
    <property type="project" value="UniProtKB-UniRule"/>
</dbReference>
<dbReference type="Proteomes" id="UP000053558">
    <property type="component" value="Unassembled WGS sequence"/>
</dbReference>
<dbReference type="EC" id="3.4.11.18" evidence="6"/>
<evidence type="ECO:0000256" key="4">
    <source>
        <dbReference type="ARBA" id="ARBA00022801"/>
    </source>
</evidence>
<evidence type="ECO:0000259" key="7">
    <source>
        <dbReference type="Pfam" id="PF00557"/>
    </source>
</evidence>
<dbReference type="OMA" id="RGAESCY"/>
<evidence type="ECO:0000256" key="2">
    <source>
        <dbReference type="ARBA" id="ARBA00022670"/>
    </source>
</evidence>
<comment type="cofactor">
    <cofactor evidence="5">
        <name>Co(2+)</name>
        <dbReference type="ChEBI" id="CHEBI:48828"/>
    </cofactor>
    <cofactor evidence="5">
        <name>Zn(2+)</name>
        <dbReference type="ChEBI" id="CHEBI:29105"/>
    </cofactor>
    <cofactor evidence="5">
        <name>Mn(2+)</name>
        <dbReference type="ChEBI" id="CHEBI:29035"/>
    </cofactor>
    <cofactor evidence="5">
        <name>Fe(2+)</name>
        <dbReference type="ChEBI" id="CHEBI:29033"/>
    </cofactor>
    <text evidence="5">Binds 2 divalent metal cations per subunit. Has a high-affinity and a low affinity metal-binding site. The true nature of the physiological cofactor is under debate. The enzyme is active with cobalt, zinc, manganese or divalent iron ions. Most likely, methionine aminopeptidases function as mononuclear Fe(2+)-metalloproteases under physiological conditions, and the catalytically relevant metal-binding site has been assigned to the histidine-containing high-affinity site.</text>
</comment>
<dbReference type="HAMAP" id="MF_01974">
    <property type="entry name" value="MetAP_1"/>
    <property type="match status" value="1"/>
</dbReference>
<comment type="similarity">
    <text evidence="5">Belongs to the peptidase M24A family. Methionine aminopeptidase type 1 subfamily.</text>
</comment>
<evidence type="ECO:0000313" key="9">
    <source>
        <dbReference type="Proteomes" id="UP000053558"/>
    </source>
</evidence>
<feature type="binding site" evidence="5">
    <location>
        <position position="345"/>
    </location>
    <ligand>
        <name>a divalent metal cation</name>
        <dbReference type="ChEBI" id="CHEBI:60240"/>
        <label>2</label>
        <note>catalytic</note>
    </ligand>
</feature>
<feature type="binding site" evidence="5">
    <location>
        <position position="313"/>
    </location>
    <ligand>
        <name>a divalent metal cation</name>
        <dbReference type="ChEBI" id="CHEBI:60240"/>
        <label>2</label>
        <note>catalytic</note>
    </ligand>
</feature>
<comment type="catalytic activity">
    <reaction evidence="5 6">
        <text>Release of N-terminal amino acids, preferentially methionine, from peptides and arylamides.</text>
        <dbReference type="EC" id="3.4.11.18"/>
    </reaction>
</comment>
<dbReference type="PANTHER" id="PTHR43330:SF8">
    <property type="entry name" value="METHIONINE AMINOPEPTIDASE 1D, MITOCHONDRIAL"/>
    <property type="match status" value="1"/>
</dbReference>
<accession>A0A5M3MBK8</accession>
<dbReference type="GO" id="GO:0046872">
    <property type="term" value="F:metal ion binding"/>
    <property type="evidence" value="ECO:0007669"/>
    <property type="project" value="UniProtKB-UniRule"/>
</dbReference>
<dbReference type="RefSeq" id="XP_007773629.1">
    <property type="nucleotide sequence ID" value="XM_007775439.1"/>
</dbReference>
<feature type="binding site" evidence="5">
    <location>
        <position position="216"/>
    </location>
    <ligand>
        <name>a divalent metal cation</name>
        <dbReference type="ChEBI" id="CHEBI:60240"/>
        <label>2</label>
        <note>catalytic</note>
    </ligand>
</feature>
<evidence type="ECO:0000313" key="8">
    <source>
        <dbReference type="EMBL" id="EIW76396.1"/>
    </source>
</evidence>
<comment type="function">
    <text evidence="6">Cotranslationally removes the N-terminal methionine from nascent proteins. The N-terminal methionine is often cleaved when the second residue in the primary sequence is small and uncharged (Met-Ala-, Cys, Gly, Pro, Ser, Thr, or Val).</text>
</comment>
<evidence type="ECO:0000256" key="1">
    <source>
        <dbReference type="ARBA" id="ARBA00022438"/>
    </source>
</evidence>
<dbReference type="CDD" id="cd01086">
    <property type="entry name" value="MetAP1"/>
    <property type="match status" value="1"/>
</dbReference>
<proteinExistence type="inferred from homology"/>
<dbReference type="InterPro" id="IPR002467">
    <property type="entry name" value="Pept_M24A_MAP1"/>
</dbReference>
<feature type="binding site" evidence="5">
    <location>
        <position position="216"/>
    </location>
    <ligand>
        <name>a divalent metal cation</name>
        <dbReference type="ChEBI" id="CHEBI:60240"/>
        <label>1</label>
    </ligand>
</feature>
<evidence type="ECO:0000256" key="5">
    <source>
        <dbReference type="HAMAP-Rule" id="MF_03174"/>
    </source>
</evidence>
<dbReference type="AlphaFoldDB" id="A0A5M3MBK8"/>
<dbReference type="PANTHER" id="PTHR43330">
    <property type="entry name" value="METHIONINE AMINOPEPTIDASE"/>
    <property type="match status" value="1"/>
</dbReference>
<dbReference type="GO" id="GO:0070006">
    <property type="term" value="F:metalloaminopeptidase activity"/>
    <property type="evidence" value="ECO:0007669"/>
    <property type="project" value="UniProtKB-UniRule"/>
</dbReference>
<feature type="binding site" evidence="5">
    <location>
        <position position="281"/>
    </location>
    <ligand>
        <name>a divalent metal cation</name>
        <dbReference type="ChEBI" id="CHEBI:60240"/>
        <label>2</label>
        <note>catalytic</note>
    </ligand>
</feature>
<feature type="binding site" evidence="5">
    <location>
        <position position="188"/>
    </location>
    <ligand>
        <name>substrate</name>
    </ligand>
</feature>
<dbReference type="GO" id="GO:0006508">
    <property type="term" value="P:proteolysis"/>
    <property type="evidence" value="ECO:0007669"/>
    <property type="project" value="UniProtKB-KW"/>
</dbReference>
<feature type="binding site" evidence="5">
    <location>
        <position position="205"/>
    </location>
    <ligand>
        <name>a divalent metal cation</name>
        <dbReference type="ChEBI" id="CHEBI:60240"/>
        <label>1</label>
    </ligand>
</feature>
<evidence type="ECO:0000256" key="6">
    <source>
        <dbReference type="RuleBase" id="RU003653"/>
    </source>
</evidence>
<keyword evidence="1 5" id="KW-0031">Aminopeptidase</keyword>
<protein>
    <recommendedName>
        <fullName evidence="6">Methionine aminopeptidase</fullName>
        <ecNumber evidence="6">3.4.11.18</ecNumber>
    </recommendedName>
</protein>
<feature type="domain" description="Peptidase M24" evidence="7">
    <location>
        <begin position="123"/>
        <end position="352"/>
    </location>
</feature>
<keyword evidence="9" id="KW-1185">Reference proteome</keyword>
<dbReference type="NCBIfam" id="TIGR00500">
    <property type="entry name" value="met_pdase_I"/>
    <property type="match status" value="1"/>
</dbReference>
<dbReference type="Pfam" id="PF00557">
    <property type="entry name" value="Peptidase_M24"/>
    <property type="match status" value="1"/>
</dbReference>
<dbReference type="Gene3D" id="3.90.230.10">
    <property type="entry name" value="Creatinase/methionine aminopeptidase superfamily"/>
    <property type="match status" value="1"/>
</dbReference>
<dbReference type="GeneID" id="19200307"/>
<keyword evidence="3 5" id="KW-0479">Metal-binding</keyword>